<dbReference type="Pfam" id="PF23899">
    <property type="entry name" value="SU10_portal"/>
    <property type="match status" value="1"/>
</dbReference>
<protein>
    <submittedName>
        <fullName evidence="1">Uncharacterized protein</fullName>
    </submittedName>
</protein>
<feature type="non-terminal residue" evidence="1">
    <location>
        <position position="534"/>
    </location>
</feature>
<sequence length="534" mass="61285">MSSLSAIDPAMMGEVPVPGPPKIVEDSESQWPRMLELLPETESRLVRYLEHEVQLIWQERDVLVQDWIQWQKDYWAKPASKVKNFPFRRAANIVIPMTAIAVEAILARLLTTIFSIKPFYSVRPRLKEWIEASPDIESWFQSEVEDANSLDMDGFARESLLELIKLGTGVGKSGYERDVRKVNVDLPDGTSIPKWIERKNGATLKYVPLANFLMRFHENDPQEAALVGEEHTDINWAQLKRHALSGRMRPEAIEKIKNWWSQTNSIESTAQKLDDSRRREENAEPAWKDVFNFKEIFLSFDVDGDGVDEEIVVDFHKESRTLLSIRYNWYDDVHRPYRIGVYIPVEGRWMGIGVGKQNEQFQALITTIHRQRLDAGTLANMGQLALKKTSGYGPDEPIWPGKMWFVDNPATDIREFSLSNTQHFAQLSNEDSARGYADKRTGANELILGTPSTRTPPTAASDAMKLQEGNRKFDMVLKNVRRWYGLLGHDILANYQQLGDRDRSWLVRGEGGIWIERFLSMPQADIRRGAVVEL</sequence>
<proteinExistence type="predicted"/>
<reference evidence="1" key="1">
    <citation type="journal article" date="2015" name="Nature">
        <title>Complex archaea that bridge the gap between prokaryotes and eukaryotes.</title>
        <authorList>
            <person name="Spang A."/>
            <person name="Saw J.H."/>
            <person name="Jorgensen S.L."/>
            <person name="Zaremba-Niedzwiedzka K."/>
            <person name="Martijn J."/>
            <person name="Lind A.E."/>
            <person name="van Eijk R."/>
            <person name="Schleper C."/>
            <person name="Guy L."/>
            <person name="Ettema T.J."/>
        </authorList>
    </citation>
    <scope>NUCLEOTIDE SEQUENCE</scope>
</reference>
<organism evidence="1">
    <name type="scientific">marine sediment metagenome</name>
    <dbReference type="NCBI Taxonomy" id="412755"/>
    <lineage>
        <taxon>unclassified sequences</taxon>
        <taxon>metagenomes</taxon>
        <taxon>ecological metagenomes</taxon>
    </lineage>
</organism>
<dbReference type="AlphaFoldDB" id="A0A0F9H5X6"/>
<comment type="caution">
    <text evidence="1">The sequence shown here is derived from an EMBL/GenBank/DDBJ whole genome shotgun (WGS) entry which is preliminary data.</text>
</comment>
<dbReference type="EMBL" id="LAZR01025830">
    <property type="protein sequence ID" value="KKL70677.1"/>
    <property type="molecule type" value="Genomic_DNA"/>
</dbReference>
<dbReference type="InterPro" id="IPR056909">
    <property type="entry name" value="SU10_portal"/>
</dbReference>
<evidence type="ECO:0000313" key="1">
    <source>
        <dbReference type="EMBL" id="KKL70677.1"/>
    </source>
</evidence>
<gene>
    <name evidence="1" type="ORF">LCGC14_2102540</name>
</gene>
<accession>A0A0F9H5X6</accession>
<name>A0A0F9H5X6_9ZZZZ</name>